<evidence type="ECO:0000313" key="2">
    <source>
        <dbReference type="Proteomes" id="UP000183567"/>
    </source>
</evidence>
<organism evidence="1 2">
    <name type="scientific">Rhizopogon vesiculosus</name>
    <dbReference type="NCBI Taxonomy" id="180088"/>
    <lineage>
        <taxon>Eukaryota</taxon>
        <taxon>Fungi</taxon>
        <taxon>Dikarya</taxon>
        <taxon>Basidiomycota</taxon>
        <taxon>Agaricomycotina</taxon>
        <taxon>Agaricomycetes</taxon>
        <taxon>Agaricomycetidae</taxon>
        <taxon>Boletales</taxon>
        <taxon>Suillineae</taxon>
        <taxon>Rhizopogonaceae</taxon>
        <taxon>Rhizopogon</taxon>
    </lineage>
</organism>
<name>A0A1J8QM08_9AGAM</name>
<evidence type="ECO:0000313" key="1">
    <source>
        <dbReference type="EMBL" id="OJA14440.1"/>
    </source>
</evidence>
<dbReference type="OrthoDB" id="5569250at2759"/>
<dbReference type="Proteomes" id="UP000183567">
    <property type="component" value="Unassembled WGS sequence"/>
</dbReference>
<proteinExistence type="predicted"/>
<dbReference type="EMBL" id="LVVM01003663">
    <property type="protein sequence ID" value="OJA14440.1"/>
    <property type="molecule type" value="Genomic_DNA"/>
</dbReference>
<sequence>MPEILSDYSLAPDDLFTSDIFHRMRFNVPVPILFRMCNGALLCYFERAIVHVGDGDIRIVDFRFGSEAEDRTTRCSLCGCATNVFPVESDRLSQLMQEHPCENSPSEMGTKLYWPEEARESEPDILRKVQGIAEDYPDNVKGHIPDTMVWFHKLNETPTANNAVTAHDAER</sequence>
<keyword evidence="2" id="KW-1185">Reference proteome</keyword>
<gene>
    <name evidence="1" type="ORF">AZE42_07626</name>
</gene>
<reference evidence="1 2" key="1">
    <citation type="submission" date="2016-03" db="EMBL/GenBank/DDBJ databases">
        <title>Comparative genomics of the ectomycorrhizal sister species Rhizopogon vinicolor and Rhizopogon vesiculosus (Basidiomycota: Boletales) reveals a divergence of the mating type B locus.</title>
        <authorList>
            <person name="Mujic A.B."/>
            <person name="Kuo A."/>
            <person name="Tritt A."/>
            <person name="Lipzen A."/>
            <person name="Chen C."/>
            <person name="Johnson J."/>
            <person name="Sharma A."/>
            <person name="Barry K."/>
            <person name="Grigoriev I.V."/>
            <person name="Spatafora J.W."/>
        </authorList>
    </citation>
    <scope>NUCLEOTIDE SEQUENCE [LARGE SCALE GENOMIC DNA]</scope>
    <source>
        <strain evidence="1 2">AM-OR11-056</strain>
    </source>
</reference>
<evidence type="ECO:0008006" key="3">
    <source>
        <dbReference type="Google" id="ProtNLM"/>
    </source>
</evidence>
<comment type="caution">
    <text evidence="1">The sequence shown here is derived from an EMBL/GenBank/DDBJ whole genome shotgun (WGS) entry which is preliminary data.</text>
</comment>
<protein>
    <recommendedName>
        <fullName evidence="3">Fungal-type protein kinase domain-containing protein</fullName>
    </recommendedName>
</protein>
<dbReference type="AlphaFoldDB" id="A0A1J8QM08"/>
<accession>A0A1J8QM08</accession>